<sequence>MQLDYFWIELNKNYKDVLSVLKSAISVKEASNKVVLEYEIPKDRSDSVLKKRANFGEMLKLACN</sequence>
<dbReference type="AlphaFoldDB" id="A0A1Y1UXJ7"/>
<proteinExistence type="predicted"/>
<protein>
    <submittedName>
        <fullName evidence="1">Uncharacterized protein</fullName>
    </submittedName>
</protein>
<comment type="caution">
    <text evidence="1">The sequence shown here is derived from an EMBL/GenBank/DDBJ whole genome shotgun (WGS) entry which is preliminary data.</text>
</comment>
<evidence type="ECO:0000313" key="1">
    <source>
        <dbReference type="EMBL" id="ORX42853.1"/>
    </source>
</evidence>
<reference evidence="1 2" key="2">
    <citation type="submission" date="2016-08" db="EMBL/GenBank/DDBJ databases">
        <title>Pervasive Adenine N6-methylation of Active Genes in Fungi.</title>
        <authorList>
            <consortium name="DOE Joint Genome Institute"/>
            <person name="Mondo S.J."/>
            <person name="Dannebaum R.O."/>
            <person name="Kuo R.C."/>
            <person name="Labutti K."/>
            <person name="Haridas S."/>
            <person name="Kuo A."/>
            <person name="Salamov A."/>
            <person name="Ahrendt S.R."/>
            <person name="Lipzen A."/>
            <person name="Sullivan W."/>
            <person name="Andreopoulos W.B."/>
            <person name="Clum A."/>
            <person name="Lindquist E."/>
            <person name="Daum C."/>
            <person name="Ramamoorthy G.K."/>
            <person name="Gryganskyi A."/>
            <person name="Culley D."/>
            <person name="Magnuson J.K."/>
            <person name="James T.Y."/>
            <person name="O'Malley M.A."/>
            <person name="Stajich J.E."/>
            <person name="Spatafora J.W."/>
            <person name="Visel A."/>
            <person name="Grigoriev I.V."/>
        </authorList>
    </citation>
    <scope>NUCLEOTIDE SEQUENCE [LARGE SCALE GENOMIC DNA]</scope>
    <source>
        <strain evidence="2">finn</strain>
    </source>
</reference>
<dbReference type="EMBL" id="MCFH01000059">
    <property type="protein sequence ID" value="ORX42853.1"/>
    <property type="molecule type" value="Genomic_DNA"/>
</dbReference>
<dbReference type="Gene3D" id="1.10.530.10">
    <property type="match status" value="1"/>
</dbReference>
<reference evidence="1 2" key="1">
    <citation type="submission" date="2016-08" db="EMBL/GenBank/DDBJ databases">
        <title>Genomes of anaerobic fungi encode conserved fungal cellulosomes for biomass hydrolysis.</title>
        <authorList>
            <consortium name="DOE Joint Genome Institute"/>
            <person name="Haitjema C.H."/>
            <person name="Gilmore S.P."/>
            <person name="Henske J.K."/>
            <person name="Solomon K.V."/>
            <person name="De Groot R."/>
            <person name="Kuo A."/>
            <person name="Mondo S.J."/>
            <person name="Salamov A.A."/>
            <person name="Labutti K."/>
            <person name="Zhao Z."/>
            <person name="Chiniquy J."/>
            <person name="Barry K."/>
            <person name="Brewer H.M."/>
            <person name="Purvine S.O."/>
            <person name="Wright A.T."/>
            <person name="Boxma B."/>
            <person name="Van Alen T."/>
            <person name="Hackstein J.H."/>
            <person name="Baker S.E."/>
            <person name="Grigoriev I.V."/>
            <person name="O'Malley M.A."/>
        </authorList>
    </citation>
    <scope>NUCLEOTIDE SEQUENCE [LARGE SCALE GENOMIC DNA]</scope>
    <source>
        <strain evidence="2">finn</strain>
    </source>
</reference>
<keyword evidence="2" id="KW-1185">Reference proteome</keyword>
<accession>A0A1Y1UXJ7</accession>
<evidence type="ECO:0000313" key="2">
    <source>
        <dbReference type="Proteomes" id="UP000193719"/>
    </source>
</evidence>
<dbReference type="Proteomes" id="UP000193719">
    <property type="component" value="Unassembled WGS sequence"/>
</dbReference>
<organism evidence="1 2">
    <name type="scientific">Piromyces finnis</name>
    <dbReference type="NCBI Taxonomy" id="1754191"/>
    <lineage>
        <taxon>Eukaryota</taxon>
        <taxon>Fungi</taxon>
        <taxon>Fungi incertae sedis</taxon>
        <taxon>Chytridiomycota</taxon>
        <taxon>Chytridiomycota incertae sedis</taxon>
        <taxon>Neocallimastigomycetes</taxon>
        <taxon>Neocallimastigales</taxon>
        <taxon>Neocallimastigaceae</taxon>
        <taxon>Piromyces</taxon>
    </lineage>
</organism>
<gene>
    <name evidence="1" type="ORF">BCR36DRAFT_586986</name>
</gene>
<name>A0A1Y1UXJ7_9FUNG</name>